<dbReference type="EMBL" id="DRXE01000096">
    <property type="protein sequence ID" value="HHM67623.1"/>
    <property type="molecule type" value="Genomic_DNA"/>
</dbReference>
<accession>A0A7C5REA6</accession>
<evidence type="ECO:0000313" key="2">
    <source>
        <dbReference type="EMBL" id="HHM67623.1"/>
    </source>
</evidence>
<evidence type="ECO:0000256" key="1">
    <source>
        <dbReference type="SAM" id="MobiDB-lite"/>
    </source>
</evidence>
<protein>
    <submittedName>
        <fullName evidence="2">Uncharacterized protein</fullName>
    </submittedName>
</protein>
<comment type="caution">
    <text evidence="2">The sequence shown here is derived from an EMBL/GenBank/DDBJ whole genome shotgun (WGS) entry which is preliminary data.</text>
</comment>
<proteinExistence type="predicted"/>
<feature type="compositionally biased region" description="Pro residues" evidence="1">
    <location>
        <begin position="36"/>
        <end position="47"/>
    </location>
</feature>
<sequence>MWRGRKSFWRSLGKRSGWGTPGPLPRSGPSWSRPWPTSPRPSPPSSRPSPSSRASSSGGGWSS</sequence>
<gene>
    <name evidence="2" type="ORF">ENM28_02695</name>
</gene>
<organism evidence="2">
    <name type="scientific">Thermus caliditerrae</name>
    <dbReference type="NCBI Taxonomy" id="1330700"/>
    <lineage>
        <taxon>Bacteria</taxon>
        <taxon>Thermotogati</taxon>
        <taxon>Deinococcota</taxon>
        <taxon>Deinococci</taxon>
        <taxon>Thermales</taxon>
        <taxon>Thermaceae</taxon>
        <taxon>Thermus</taxon>
    </lineage>
</organism>
<reference evidence="2" key="1">
    <citation type="journal article" date="2020" name="mSystems">
        <title>Genome- and Community-Level Interaction Insights into Carbon Utilization and Element Cycling Functions of Hydrothermarchaeota in Hydrothermal Sediment.</title>
        <authorList>
            <person name="Zhou Z."/>
            <person name="Liu Y."/>
            <person name="Xu W."/>
            <person name="Pan J."/>
            <person name="Luo Z.H."/>
            <person name="Li M."/>
        </authorList>
    </citation>
    <scope>NUCLEOTIDE SEQUENCE [LARGE SCALE GENOMIC DNA]</scope>
    <source>
        <strain evidence="2">SpSt-1071</strain>
    </source>
</reference>
<name>A0A7C5REA6_9DEIN</name>
<feature type="compositionally biased region" description="Low complexity" evidence="1">
    <location>
        <begin position="25"/>
        <end position="35"/>
    </location>
</feature>
<dbReference type="AlphaFoldDB" id="A0A7C5REA6"/>
<feature type="region of interest" description="Disordered" evidence="1">
    <location>
        <begin position="1"/>
        <end position="63"/>
    </location>
</feature>